<dbReference type="OrthoDB" id="2378324at2759"/>
<dbReference type="AlphaFoldDB" id="A0A427XWR2"/>
<dbReference type="Gene3D" id="1.10.3210.10">
    <property type="entry name" value="Hypothetical protein af1432"/>
    <property type="match status" value="1"/>
</dbReference>
<feature type="domain" description="HD" evidence="1">
    <location>
        <begin position="40"/>
        <end position="140"/>
    </location>
</feature>
<dbReference type="STRING" id="105984.A0A427XWR2"/>
<dbReference type="InterPro" id="IPR003607">
    <property type="entry name" value="HD/PDEase_dom"/>
</dbReference>
<dbReference type="Proteomes" id="UP000279236">
    <property type="component" value="Unassembled WGS sequence"/>
</dbReference>
<proteinExistence type="predicted"/>
<name>A0A427XWR2_9TREE</name>
<accession>A0A427XWR2</accession>
<gene>
    <name evidence="2" type="ORF">EHS24_006955</name>
</gene>
<dbReference type="GeneID" id="39591498"/>
<dbReference type="RefSeq" id="XP_028477232.1">
    <property type="nucleotide sequence ID" value="XM_028622340.1"/>
</dbReference>
<protein>
    <recommendedName>
        <fullName evidence="1">HD domain-containing protein</fullName>
    </recommendedName>
</protein>
<organism evidence="2 3">
    <name type="scientific">Apiotrichum porosum</name>
    <dbReference type="NCBI Taxonomy" id="105984"/>
    <lineage>
        <taxon>Eukaryota</taxon>
        <taxon>Fungi</taxon>
        <taxon>Dikarya</taxon>
        <taxon>Basidiomycota</taxon>
        <taxon>Agaricomycotina</taxon>
        <taxon>Tremellomycetes</taxon>
        <taxon>Trichosporonales</taxon>
        <taxon>Trichosporonaceae</taxon>
        <taxon>Apiotrichum</taxon>
    </lineage>
</organism>
<sequence length="248" mass="26713">MVPSNPTFPHLPISRVAIPSTPLTNAALAYSRKLTSPSTVNHCLRSVAFALILARKLPPYASADPETLTLAVLMHDLGWAQDASKSLLSTDKRFEVDGANLARDFIGNAEIANHASGWDEHRLQLVWDAIALHTTPSIAAHKQPVVALVSLGVLADFTGPNHPTGTISVDEYKEVVATFPRLDFREELPKILCGLCVDKPQTTYDNFVGDFGLAGLQGAELETFKAGKEKNGTAALLLGGLQACEQYE</sequence>
<dbReference type="PANTHER" id="PTHR35569:SF1">
    <property type="entry name" value="CYANAMIDE HYDRATASE DDI2-RELATED"/>
    <property type="match status" value="1"/>
</dbReference>
<dbReference type="CDD" id="cd00077">
    <property type="entry name" value="HDc"/>
    <property type="match status" value="1"/>
</dbReference>
<evidence type="ECO:0000313" key="2">
    <source>
        <dbReference type="EMBL" id="RSH83280.1"/>
    </source>
</evidence>
<dbReference type="InterPro" id="IPR006674">
    <property type="entry name" value="HD_domain"/>
</dbReference>
<evidence type="ECO:0000313" key="3">
    <source>
        <dbReference type="Proteomes" id="UP000279236"/>
    </source>
</evidence>
<comment type="caution">
    <text evidence="2">The sequence shown here is derived from an EMBL/GenBank/DDBJ whole genome shotgun (WGS) entry which is preliminary data.</text>
</comment>
<dbReference type="SUPFAM" id="SSF109604">
    <property type="entry name" value="HD-domain/PDEase-like"/>
    <property type="match status" value="1"/>
</dbReference>
<dbReference type="PANTHER" id="PTHR35569">
    <property type="entry name" value="CYANAMIDE HYDRATASE DDI2-RELATED"/>
    <property type="match status" value="1"/>
</dbReference>
<dbReference type="EMBL" id="RSCE01000004">
    <property type="protein sequence ID" value="RSH83280.1"/>
    <property type="molecule type" value="Genomic_DNA"/>
</dbReference>
<evidence type="ECO:0000259" key="1">
    <source>
        <dbReference type="Pfam" id="PF01966"/>
    </source>
</evidence>
<dbReference type="Pfam" id="PF01966">
    <property type="entry name" value="HD"/>
    <property type="match status" value="1"/>
</dbReference>
<keyword evidence="3" id="KW-1185">Reference proteome</keyword>
<reference evidence="2 3" key="1">
    <citation type="submission" date="2018-11" db="EMBL/GenBank/DDBJ databases">
        <title>Genome sequence of Apiotrichum porosum DSM 27194.</title>
        <authorList>
            <person name="Aliyu H."/>
            <person name="Gorte O."/>
            <person name="Ochsenreither K."/>
        </authorList>
    </citation>
    <scope>NUCLEOTIDE SEQUENCE [LARGE SCALE GENOMIC DNA]</scope>
    <source>
        <strain evidence="2 3">DSM 27194</strain>
    </source>
</reference>